<reference evidence="1" key="1">
    <citation type="submission" date="2023-06" db="EMBL/GenBank/DDBJ databases">
        <authorList>
            <consortium name="Lawrence Berkeley National Laboratory"/>
            <person name="Ahrendt S."/>
            <person name="Sahu N."/>
            <person name="Indic B."/>
            <person name="Wong-Bajracharya J."/>
            <person name="Merenyi Z."/>
            <person name="Ke H.-M."/>
            <person name="Monk M."/>
            <person name="Kocsube S."/>
            <person name="Drula E."/>
            <person name="Lipzen A."/>
            <person name="Balint B."/>
            <person name="Henrissat B."/>
            <person name="Andreopoulos B."/>
            <person name="Martin F.M."/>
            <person name="Harder C.B."/>
            <person name="Rigling D."/>
            <person name="Ford K.L."/>
            <person name="Foster G.D."/>
            <person name="Pangilinan J."/>
            <person name="Papanicolaou A."/>
            <person name="Barry K."/>
            <person name="LaButti K."/>
            <person name="Viragh M."/>
            <person name="Koriabine M."/>
            <person name="Yan M."/>
            <person name="Riley R."/>
            <person name="Champramary S."/>
            <person name="Plett K.L."/>
            <person name="Tsai I.J."/>
            <person name="Slot J."/>
            <person name="Sipos G."/>
            <person name="Plett J."/>
            <person name="Nagy L.G."/>
            <person name="Grigoriev I.V."/>
        </authorList>
    </citation>
    <scope>NUCLEOTIDE SEQUENCE</scope>
    <source>
        <strain evidence="1">CCBAS 213</strain>
    </source>
</reference>
<dbReference type="AlphaFoldDB" id="A0AA39JU76"/>
<name>A0AA39JU76_ARMTA</name>
<keyword evidence="2" id="KW-1185">Reference proteome</keyword>
<proteinExistence type="predicted"/>
<protein>
    <submittedName>
        <fullName evidence="1">Uncharacterized protein</fullName>
    </submittedName>
</protein>
<dbReference type="GeneID" id="85353497"/>
<dbReference type="Proteomes" id="UP001175211">
    <property type="component" value="Unassembled WGS sequence"/>
</dbReference>
<dbReference type="RefSeq" id="XP_060326720.1">
    <property type="nucleotide sequence ID" value="XM_060469949.1"/>
</dbReference>
<evidence type="ECO:0000313" key="1">
    <source>
        <dbReference type="EMBL" id="KAK0449005.1"/>
    </source>
</evidence>
<accession>A0AA39JU76</accession>
<evidence type="ECO:0000313" key="2">
    <source>
        <dbReference type="Proteomes" id="UP001175211"/>
    </source>
</evidence>
<comment type="caution">
    <text evidence="1">The sequence shown here is derived from an EMBL/GenBank/DDBJ whole genome shotgun (WGS) entry which is preliminary data.</text>
</comment>
<organism evidence="1 2">
    <name type="scientific">Armillaria tabescens</name>
    <name type="common">Ringless honey mushroom</name>
    <name type="synonym">Agaricus tabescens</name>
    <dbReference type="NCBI Taxonomy" id="1929756"/>
    <lineage>
        <taxon>Eukaryota</taxon>
        <taxon>Fungi</taxon>
        <taxon>Dikarya</taxon>
        <taxon>Basidiomycota</taxon>
        <taxon>Agaricomycotina</taxon>
        <taxon>Agaricomycetes</taxon>
        <taxon>Agaricomycetidae</taxon>
        <taxon>Agaricales</taxon>
        <taxon>Marasmiineae</taxon>
        <taxon>Physalacriaceae</taxon>
        <taxon>Desarmillaria</taxon>
    </lineage>
</organism>
<sequence>MDVPFYQAVPAPSVEISETSRIASDLTVDPTQLEPSLQEWRFFYLDRMIFATHEVLDSLEAGEILPPTTAAQNTSAPPKLNVRQKETFFLSSLEGPKFTFHKTFAVPVLRKDCSGGGLLRFLEREPWADLRPDKVVCLGCGCDVSIQNPANWICHRDLCVGIDNAMSRSVVDAWEAEIAESGLIESC</sequence>
<gene>
    <name evidence="1" type="ORF">EV420DRAFT_1483207</name>
</gene>
<dbReference type="EMBL" id="JAUEPS010000039">
    <property type="protein sequence ID" value="KAK0449005.1"/>
    <property type="molecule type" value="Genomic_DNA"/>
</dbReference>